<name>A0A9W6J036_9HYPH</name>
<dbReference type="RefSeq" id="WP_271167075.1">
    <property type="nucleotide sequence ID" value="NZ_BSFI01000002.1"/>
</dbReference>
<reference evidence="1" key="1">
    <citation type="journal article" date="2014" name="Int. J. Syst. Evol. Microbiol.">
        <title>Complete genome sequence of Corynebacterium casei LMG S-19264T (=DSM 44701T), isolated from a smear-ripened cheese.</title>
        <authorList>
            <consortium name="US DOE Joint Genome Institute (JGI-PGF)"/>
            <person name="Walter F."/>
            <person name="Albersmeier A."/>
            <person name="Kalinowski J."/>
            <person name="Ruckert C."/>
        </authorList>
    </citation>
    <scope>NUCLEOTIDE SEQUENCE</scope>
    <source>
        <strain evidence="1">VKM B-2347</strain>
    </source>
</reference>
<evidence type="ECO:0000313" key="1">
    <source>
        <dbReference type="EMBL" id="GLK66815.1"/>
    </source>
</evidence>
<evidence type="ECO:0008006" key="3">
    <source>
        <dbReference type="Google" id="ProtNLM"/>
    </source>
</evidence>
<proteinExistence type="predicted"/>
<protein>
    <recommendedName>
        <fullName evidence="3">Nucleoside-diphosphate sugar epimerase</fullName>
    </recommendedName>
</protein>
<keyword evidence="2" id="KW-1185">Reference proteome</keyword>
<reference evidence="1" key="2">
    <citation type="submission" date="2023-01" db="EMBL/GenBank/DDBJ databases">
        <authorList>
            <person name="Sun Q."/>
            <person name="Evtushenko L."/>
        </authorList>
    </citation>
    <scope>NUCLEOTIDE SEQUENCE</scope>
    <source>
        <strain evidence="1">VKM B-2347</strain>
    </source>
</reference>
<dbReference type="AlphaFoldDB" id="A0A9W6J036"/>
<dbReference type="InterPro" id="IPR009367">
    <property type="entry name" value="Elm1-like"/>
</dbReference>
<gene>
    <name evidence="1" type="ORF">GCM10008179_04530</name>
</gene>
<dbReference type="Proteomes" id="UP001143372">
    <property type="component" value="Unassembled WGS sequence"/>
</dbReference>
<accession>A0A9W6J036</accession>
<sequence>MTDGDIDLEEQCLGVAEAVADRVERRRVAPRALWRWLGVFGSIDPRDAPEGGAGPIAPRGDETWPELIVAAGPTAAPYLARAKAASGGRSLAVYIGARGAPATADLVVALEQDRFSGPNVVVAAAPPHRIGPVRLAAARGGPAPFGVGGAGVRVGVMLGDGRALSGEDLARLLAGLTRLSDNGVSLVARPARDAPATFRLAMRDVTHYLWDGEGADPYISVLAHVEALVVVATSTRVISEALSVGCPVMTFLPATAPRRVRAFVDSLARRGLIRPFVGRIESYPHAPVDSTRDVAHAIHALAATRAVLRPDAGRTARTRARETNGPAAR</sequence>
<dbReference type="EMBL" id="BSFI01000002">
    <property type="protein sequence ID" value="GLK66815.1"/>
    <property type="molecule type" value="Genomic_DNA"/>
</dbReference>
<dbReference type="Pfam" id="PF06258">
    <property type="entry name" value="Mito_fiss_Elm1"/>
    <property type="match status" value="1"/>
</dbReference>
<evidence type="ECO:0000313" key="2">
    <source>
        <dbReference type="Proteomes" id="UP001143372"/>
    </source>
</evidence>
<comment type="caution">
    <text evidence="1">The sequence shown here is derived from an EMBL/GenBank/DDBJ whole genome shotgun (WGS) entry which is preliminary data.</text>
</comment>
<organism evidence="1 2">
    <name type="scientific">Hansschlegelia plantiphila</name>
    <dbReference type="NCBI Taxonomy" id="374655"/>
    <lineage>
        <taxon>Bacteria</taxon>
        <taxon>Pseudomonadati</taxon>
        <taxon>Pseudomonadota</taxon>
        <taxon>Alphaproteobacteria</taxon>
        <taxon>Hyphomicrobiales</taxon>
        <taxon>Methylopilaceae</taxon>
        <taxon>Hansschlegelia</taxon>
    </lineage>
</organism>